<protein>
    <submittedName>
        <fullName evidence="1">Uncharacterized protein</fullName>
    </submittedName>
</protein>
<dbReference type="Proteomes" id="UP000178912">
    <property type="component" value="Unassembled WGS sequence"/>
</dbReference>
<keyword evidence="2" id="KW-1185">Reference proteome</keyword>
<gene>
    <name evidence="1" type="ORF">RAG0_01930</name>
</gene>
<accession>A0A1E1JZF4</accession>
<evidence type="ECO:0000313" key="1">
    <source>
        <dbReference type="EMBL" id="CZS91193.1"/>
    </source>
</evidence>
<organism evidence="1 2">
    <name type="scientific">Rhynchosporium agropyri</name>
    <dbReference type="NCBI Taxonomy" id="914238"/>
    <lineage>
        <taxon>Eukaryota</taxon>
        <taxon>Fungi</taxon>
        <taxon>Dikarya</taxon>
        <taxon>Ascomycota</taxon>
        <taxon>Pezizomycotina</taxon>
        <taxon>Leotiomycetes</taxon>
        <taxon>Helotiales</taxon>
        <taxon>Ploettnerulaceae</taxon>
        <taxon>Rhynchosporium</taxon>
    </lineage>
</organism>
<proteinExistence type="predicted"/>
<sequence>MHAYSETLGMSKTGRQAISCSFEYLLFRTKCYWRILPQVLTLAANTHRTEHGFEKCVRVTTSRCAPRRNRLGSSECKEIGRYCMRDYVAKPLIGPGQLFLSYSLAIDACRPVPKGWKTANSRWSKISASRGFLEIKSRRDSRGKVKNGQVGAGLATRRDTTYAKEKAFSSDPSGKKQYVLASRAYRRL</sequence>
<name>A0A1E1JZF4_9HELO</name>
<evidence type="ECO:0000313" key="2">
    <source>
        <dbReference type="Proteomes" id="UP000178912"/>
    </source>
</evidence>
<dbReference type="AlphaFoldDB" id="A0A1E1JZF4"/>
<dbReference type="EMBL" id="FJUX01000007">
    <property type="protein sequence ID" value="CZS91193.1"/>
    <property type="molecule type" value="Genomic_DNA"/>
</dbReference>
<reference evidence="2" key="1">
    <citation type="submission" date="2016-03" db="EMBL/GenBank/DDBJ databases">
        <authorList>
            <person name="Guldener U."/>
        </authorList>
    </citation>
    <scope>NUCLEOTIDE SEQUENCE [LARGE SCALE GENOMIC DNA]</scope>
    <source>
        <strain evidence="2">04CH-RAC-A.6.1</strain>
    </source>
</reference>